<feature type="transmembrane region" description="Helical" evidence="13">
    <location>
        <begin position="130"/>
        <end position="148"/>
    </location>
</feature>
<dbReference type="KEGG" id="dgg:DGI_2313"/>
<keyword evidence="5" id="KW-0001">2Fe-2S</keyword>
<comment type="subcellular location">
    <subcellularLocation>
        <location evidence="2">Membrane</location>
        <topology evidence="2">Multi-pass membrane protein</topology>
    </subcellularLocation>
</comment>
<dbReference type="PROSITE" id="PS51384">
    <property type="entry name" value="FAD_FR"/>
    <property type="match status" value="1"/>
</dbReference>
<protein>
    <submittedName>
        <fullName evidence="15">Putative oxidoreductase FAD/NAD(P)-binding domain protein</fullName>
    </submittedName>
</protein>
<keyword evidence="4 13" id="KW-0812">Transmembrane</keyword>
<keyword evidence="12 13" id="KW-0472">Membrane</keyword>
<dbReference type="InterPro" id="IPR050415">
    <property type="entry name" value="MRET"/>
</dbReference>
<dbReference type="HOGENOM" id="CLU_003827_19_2_7"/>
<dbReference type="PANTHER" id="PTHR47354">
    <property type="entry name" value="NADH OXIDOREDUCTASE HCR"/>
    <property type="match status" value="1"/>
</dbReference>
<evidence type="ECO:0000256" key="11">
    <source>
        <dbReference type="ARBA" id="ARBA00023014"/>
    </source>
</evidence>
<evidence type="ECO:0000256" key="10">
    <source>
        <dbReference type="ARBA" id="ARBA00023004"/>
    </source>
</evidence>
<evidence type="ECO:0000256" key="7">
    <source>
        <dbReference type="ARBA" id="ARBA00022827"/>
    </source>
</evidence>
<organism evidence="15 16">
    <name type="scientific">Megalodesulfovibrio gigas (strain ATCC 19364 / DSM 1382 / NCIMB 9332 / VKM B-1759)</name>
    <name type="common">Desulfovibrio gigas</name>
    <dbReference type="NCBI Taxonomy" id="1121448"/>
    <lineage>
        <taxon>Bacteria</taxon>
        <taxon>Pseudomonadati</taxon>
        <taxon>Thermodesulfobacteriota</taxon>
        <taxon>Desulfovibrionia</taxon>
        <taxon>Desulfovibrionales</taxon>
        <taxon>Desulfovibrionaceae</taxon>
        <taxon>Megalodesulfovibrio</taxon>
    </lineage>
</organism>
<evidence type="ECO:0000256" key="13">
    <source>
        <dbReference type="SAM" id="Phobius"/>
    </source>
</evidence>
<dbReference type="Pfam" id="PF01794">
    <property type="entry name" value="Ferric_reduct"/>
    <property type="match status" value="1"/>
</dbReference>
<evidence type="ECO:0000256" key="6">
    <source>
        <dbReference type="ARBA" id="ARBA00022723"/>
    </source>
</evidence>
<dbReference type="Gene3D" id="3.40.50.80">
    <property type="entry name" value="Nucleotide-binding domain of ferredoxin-NADP reductase (FNR) module"/>
    <property type="match status" value="1"/>
</dbReference>
<dbReference type="SUPFAM" id="SSF63380">
    <property type="entry name" value="Riboflavin synthase domain-like"/>
    <property type="match status" value="1"/>
</dbReference>
<proteinExistence type="predicted"/>
<evidence type="ECO:0000313" key="15">
    <source>
        <dbReference type="EMBL" id="AGW14067.1"/>
    </source>
</evidence>
<keyword evidence="8 13" id="KW-1133">Transmembrane helix</keyword>
<keyword evidence="6" id="KW-0479">Metal-binding</keyword>
<reference evidence="15 16" key="1">
    <citation type="journal article" date="2013" name="J. Bacteriol.">
        <title>Roles of HynAB and Ech, the only two hydrogenases found in the model sulfate reducer Desulfovibrio gigas.</title>
        <authorList>
            <person name="Morais-Silva F.O."/>
            <person name="Santos C.I."/>
            <person name="Rodrigues R."/>
            <person name="Pereira I.A."/>
            <person name="Rodrigues-Pousada C."/>
        </authorList>
    </citation>
    <scope>NUCLEOTIDE SEQUENCE [LARGE SCALE GENOMIC DNA]</scope>
    <source>
        <strain evidence="16">ATCC 19364 / DSM 1382 / NCIMB 9332 / VKM B-1759</strain>
    </source>
</reference>
<dbReference type="GO" id="GO:0046872">
    <property type="term" value="F:metal ion binding"/>
    <property type="evidence" value="ECO:0007669"/>
    <property type="project" value="UniProtKB-KW"/>
</dbReference>
<dbReference type="GO" id="GO:0050660">
    <property type="term" value="F:flavin adenine dinucleotide binding"/>
    <property type="evidence" value="ECO:0007669"/>
    <property type="project" value="TreeGrafter"/>
</dbReference>
<dbReference type="STRING" id="1121448.DGI_2313"/>
<dbReference type="RefSeq" id="WP_021761020.1">
    <property type="nucleotide sequence ID" value="NC_022444.1"/>
</dbReference>
<keyword evidence="3" id="KW-0285">Flavoprotein</keyword>
<evidence type="ECO:0000256" key="12">
    <source>
        <dbReference type="ARBA" id="ARBA00023136"/>
    </source>
</evidence>
<evidence type="ECO:0000256" key="3">
    <source>
        <dbReference type="ARBA" id="ARBA00022630"/>
    </source>
</evidence>
<evidence type="ECO:0000313" key="16">
    <source>
        <dbReference type="Proteomes" id="UP000016587"/>
    </source>
</evidence>
<evidence type="ECO:0000256" key="8">
    <source>
        <dbReference type="ARBA" id="ARBA00022989"/>
    </source>
</evidence>
<name>T2GDW1_MEGG1</name>
<feature type="domain" description="FAD-binding FR-type" evidence="14">
    <location>
        <begin position="219"/>
        <end position="324"/>
    </location>
</feature>
<dbReference type="OrthoDB" id="9786134at2"/>
<dbReference type="GO" id="GO:0016491">
    <property type="term" value="F:oxidoreductase activity"/>
    <property type="evidence" value="ECO:0007669"/>
    <property type="project" value="UniProtKB-KW"/>
</dbReference>
<dbReference type="Pfam" id="PF00175">
    <property type="entry name" value="NAD_binding_1"/>
    <property type="match status" value="1"/>
</dbReference>
<keyword evidence="9" id="KW-0560">Oxidoreductase</keyword>
<keyword evidence="16" id="KW-1185">Reference proteome</keyword>
<dbReference type="InterPro" id="IPR039261">
    <property type="entry name" value="FNR_nucleotide-bd"/>
</dbReference>
<dbReference type="InterPro" id="IPR001433">
    <property type="entry name" value="OxRdtase_FAD/NAD-bd"/>
</dbReference>
<reference evidence="16" key="2">
    <citation type="submission" date="2013-07" db="EMBL/GenBank/DDBJ databases">
        <authorList>
            <person name="Morais-Silva F.O."/>
            <person name="Rezende A.M."/>
            <person name="Pimentel C."/>
            <person name="Resende D.M."/>
            <person name="Santos C.I."/>
            <person name="Clemente C."/>
            <person name="de Oliveira L.M."/>
            <person name="da Silva S.M."/>
            <person name="Costa D.A."/>
            <person name="Varela-Raposo A."/>
            <person name="Horacio E.C.A."/>
            <person name="Matos M."/>
            <person name="Flores O."/>
            <person name="Ruiz J.C."/>
            <person name="Rodrigues-Pousada C."/>
        </authorList>
    </citation>
    <scope>NUCLEOTIDE SEQUENCE [LARGE SCALE GENOMIC DNA]</scope>
    <source>
        <strain evidence="16">ATCC 19364 / DSM 1382 / NCIMB 9332 / VKM B-1759</strain>
    </source>
</reference>
<dbReference type="Gene3D" id="2.40.30.10">
    <property type="entry name" value="Translation factors"/>
    <property type="match status" value="1"/>
</dbReference>
<evidence type="ECO:0000256" key="9">
    <source>
        <dbReference type="ARBA" id="ARBA00023002"/>
    </source>
</evidence>
<dbReference type="PATRIC" id="fig|1121448.10.peg.2266"/>
<comment type="cofactor">
    <cofactor evidence="1">
        <name>FAD</name>
        <dbReference type="ChEBI" id="CHEBI:57692"/>
    </cofactor>
</comment>
<evidence type="ECO:0000256" key="1">
    <source>
        <dbReference type="ARBA" id="ARBA00001974"/>
    </source>
</evidence>
<feature type="transmembrane region" description="Helical" evidence="13">
    <location>
        <begin position="191"/>
        <end position="209"/>
    </location>
</feature>
<keyword evidence="10" id="KW-0408">Iron</keyword>
<dbReference type="InterPro" id="IPR013112">
    <property type="entry name" value="FAD-bd_8"/>
</dbReference>
<dbReference type="AlphaFoldDB" id="T2GDW1"/>
<feature type="transmembrane region" description="Helical" evidence="13">
    <location>
        <begin position="168"/>
        <end position="185"/>
    </location>
</feature>
<dbReference type="Pfam" id="PF08022">
    <property type="entry name" value="FAD_binding_8"/>
    <property type="match status" value="1"/>
</dbReference>
<gene>
    <name evidence="15" type="ORF">DGI_2313</name>
</gene>
<evidence type="ECO:0000256" key="5">
    <source>
        <dbReference type="ARBA" id="ARBA00022714"/>
    </source>
</evidence>
<dbReference type="PANTHER" id="PTHR47354:SF8">
    <property type="entry name" value="1,2-PHENYLACETYL-COA EPOXIDASE, SUBUNIT E"/>
    <property type="match status" value="1"/>
</dbReference>
<dbReference type="eggNOG" id="COG4097">
    <property type="taxonomic scope" value="Bacteria"/>
</dbReference>
<dbReference type="Proteomes" id="UP000016587">
    <property type="component" value="Chromosome"/>
</dbReference>
<sequence length="467" mass="51846">MREFTLRQRMLPAFERGALLGLFWLATAGLAGMAAARPFWIRWEALNAYGEALDWTTAIGKGCGGAALVLLLVQALLGARSRWMDALFGLDLVYRVHRLLAVGILVLITLHPMFLHFYRPFAQELAWSAWPLVLGSLVLAGLWISAVLARFRRFVELPYHWWQLGHRLAAWPLLFGAFVHVLSVSEDYRRFPGIVMALLGLAFLVVLALRTRLLKRFGFARTPHVVQAVRPPSPEFPDAVELILAPQPGARGLQFTPGQFVFLLPESKAVPAEEHPFTIASAPDSLPRLSFTIRCCGDFTSRLGQLAPGDTVLVDGPYGRFSYAGLAPMNSPLLLVAGGVGITPMLSMLRTLAHEQDPRALCLVWSTRTREDVLHAQELRELEVALENLRVIHVFSRQRMSANLAERSGRLRPSILKDALAILPHTPQDPPPHAFICGPASMMLVARQSLLGLGMPARRIHVERFSL</sequence>
<keyword evidence="7" id="KW-0274">FAD</keyword>
<keyword evidence="11" id="KW-0411">Iron-sulfur</keyword>
<evidence type="ECO:0000256" key="2">
    <source>
        <dbReference type="ARBA" id="ARBA00004141"/>
    </source>
</evidence>
<accession>T2GDW1</accession>
<dbReference type="InterPro" id="IPR017938">
    <property type="entry name" value="Riboflavin_synthase-like_b-brl"/>
</dbReference>
<dbReference type="InterPro" id="IPR013130">
    <property type="entry name" value="Fe3_Rdtase_TM_dom"/>
</dbReference>
<dbReference type="PRINTS" id="PR00406">
    <property type="entry name" value="CYTB5RDTASE"/>
</dbReference>
<dbReference type="GO" id="GO:0051537">
    <property type="term" value="F:2 iron, 2 sulfur cluster binding"/>
    <property type="evidence" value="ECO:0007669"/>
    <property type="project" value="UniProtKB-KW"/>
</dbReference>
<evidence type="ECO:0000259" key="14">
    <source>
        <dbReference type="PROSITE" id="PS51384"/>
    </source>
</evidence>
<dbReference type="GO" id="GO:0016020">
    <property type="term" value="C:membrane"/>
    <property type="evidence" value="ECO:0007669"/>
    <property type="project" value="UniProtKB-SubCell"/>
</dbReference>
<feature type="transmembrane region" description="Helical" evidence="13">
    <location>
        <begin position="58"/>
        <end position="79"/>
    </location>
</feature>
<feature type="transmembrane region" description="Helical" evidence="13">
    <location>
        <begin position="99"/>
        <end position="118"/>
    </location>
</feature>
<dbReference type="SUPFAM" id="SSF52343">
    <property type="entry name" value="Ferredoxin reductase-like, C-terminal NADP-linked domain"/>
    <property type="match status" value="1"/>
</dbReference>
<evidence type="ECO:0000256" key="4">
    <source>
        <dbReference type="ARBA" id="ARBA00022692"/>
    </source>
</evidence>
<dbReference type="InterPro" id="IPR017927">
    <property type="entry name" value="FAD-bd_FR_type"/>
</dbReference>
<dbReference type="EMBL" id="CP006585">
    <property type="protein sequence ID" value="AGW14067.1"/>
    <property type="molecule type" value="Genomic_DNA"/>
</dbReference>